<accession>A0ACC1CTW7</accession>
<proteinExistence type="predicted"/>
<evidence type="ECO:0000313" key="2">
    <source>
        <dbReference type="Proteomes" id="UP000824533"/>
    </source>
</evidence>
<reference evidence="1 2" key="1">
    <citation type="journal article" date="2021" name="Front. Genet.">
        <title>Chromosome-Level Genome Assembly Reveals Significant Gene Expansion in the Toll and IMD Signaling Pathways of Dendrolimus kikuchii.</title>
        <authorList>
            <person name="Zhou J."/>
            <person name="Wu P."/>
            <person name="Xiong Z."/>
            <person name="Liu N."/>
            <person name="Zhao N."/>
            <person name="Ji M."/>
            <person name="Qiu Y."/>
            <person name="Yang B."/>
        </authorList>
    </citation>
    <scope>NUCLEOTIDE SEQUENCE [LARGE SCALE GENOMIC DNA]</scope>
    <source>
        <strain evidence="1">Ann1</strain>
    </source>
</reference>
<protein>
    <submittedName>
        <fullName evidence="1">Uncharacterized protein</fullName>
    </submittedName>
</protein>
<gene>
    <name evidence="1" type="ORF">K1T71_009144</name>
</gene>
<comment type="caution">
    <text evidence="1">The sequence shown here is derived from an EMBL/GenBank/DDBJ whole genome shotgun (WGS) entry which is preliminary data.</text>
</comment>
<sequence length="175" mass="20924">MNRLYQLFIMFYVYLFVFVLIELCETTENVVANRPKRFISFRNSTHFFIRFNFKANVIHWNRIFAQALGFRINWDDPPDSFHPYHRLHRRTVYNNMEILLNRNGLNGFHCVRRAVCEIASLAEPEELYHKILNMVFRQQSSATNKWHNATKDDCQISTLSCPFSFLEVSTYTDVI</sequence>
<keyword evidence="2" id="KW-1185">Reference proteome</keyword>
<organism evidence="1 2">
    <name type="scientific">Dendrolimus kikuchii</name>
    <dbReference type="NCBI Taxonomy" id="765133"/>
    <lineage>
        <taxon>Eukaryota</taxon>
        <taxon>Metazoa</taxon>
        <taxon>Ecdysozoa</taxon>
        <taxon>Arthropoda</taxon>
        <taxon>Hexapoda</taxon>
        <taxon>Insecta</taxon>
        <taxon>Pterygota</taxon>
        <taxon>Neoptera</taxon>
        <taxon>Endopterygota</taxon>
        <taxon>Lepidoptera</taxon>
        <taxon>Glossata</taxon>
        <taxon>Ditrysia</taxon>
        <taxon>Bombycoidea</taxon>
        <taxon>Lasiocampidae</taxon>
        <taxon>Dendrolimus</taxon>
    </lineage>
</organism>
<evidence type="ECO:0000313" key="1">
    <source>
        <dbReference type="EMBL" id="KAJ0175003.1"/>
    </source>
</evidence>
<dbReference type="Proteomes" id="UP000824533">
    <property type="component" value="Linkage Group LG16"/>
</dbReference>
<dbReference type="EMBL" id="CM034402">
    <property type="protein sequence ID" value="KAJ0175003.1"/>
    <property type="molecule type" value="Genomic_DNA"/>
</dbReference>
<name>A0ACC1CTW7_9NEOP</name>